<evidence type="ECO:0000313" key="1">
    <source>
        <dbReference type="EMBL" id="KIM52802.1"/>
    </source>
</evidence>
<accession>A0A0C2ZJ51</accession>
<proteinExistence type="predicted"/>
<reference evidence="1 2" key="1">
    <citation type="submission" date="2014-04" db="EMBL/GenBank/DDBJ databases">
        <authorList>
            <consortium name="DOE Joint Genome Institute"/>
            <person name="Kuo A."/>
            <person name="Kohler A."/>
            <person name="Nagy L.G."/>
            <person name="Floudas D."/>
            <person name="Copeland A."/>
            <person name="Barry K.W."/>
            <person name="Cichocki N."/>
            <person name="Veneault-Fourrey C."/>
            <person name="LaButti K."/>
            <person name="Lindquist E.A."/>
            <person name="Lipzen A."/>
            <person name="Lundell T."/>
            <person name="Morin E."/>
            <person name="Murat C."/>
            <person name="Sun H."/>
            <person name="Tunlid A."/>
            <person name="Henrissat B."/>
            <person name="Grigoriev I.V."/>
            <person name="Hibbett D.S."/>
            <person name="Martin F."/>
            <person name="Nordberg H.P."/>
            <person name="Cantor M.N."/>
            <person name="Hua S.X."/>
        </authorList>
    </citation>
    <scope>NUCLEOTIDE SEQUENCE [LARGE SCALE GENOMIC DNA]</scope>
    <source>
        <strain evidence="1 2">Foug A</strain>
    </source>
</reference>
<dbReference type="Proteomes" id="UP000053989">
    <property type="component" value="Unassembled WGS sequence"/>
</dbReference>
<reference evidence="2" key="2">
    <citation type="submission" date="2015-01" db="EMBL/GenBank/DDBJ databases">
        <title>Evolutionary Origins and Diversification of the Mycorrhizal Mutualists.</title>
        <authorList>
            <consortium name="DOE Joint Genome Institute"/>
            <consortium name="Mycorrhizal Genomics Consortium"/>
            <person name="Kohler A."/>
            <person name="Kuo A."/>
            <person name="Nagy L.G."/>
            <person name="Floudas D."/>
            <person name="Copeland A."/>
            <person name="Barry K.W."/>
            <person name="Cichocki N."/>
            <person name="Veneault-Fourrey C."/>
            <person name="LaButti K."/>
            <person name="Lindquist E.A."/>
            <person name="Lipzen A."/>
            <person name="Lundell T."/>
            <person name="Morin E."/>
            <person name="Murat C."/>
            <person name="Riley R."/>
            <person name="Ohm R."/>
            <person name="Sun H."/>
            <person name="Tunlid A."/>
            <person name="Henrissat B."/>
            <person name="Grigoriev I.V."/>
            <person name="Hibbett D.S."/>
            <person name="Martin F."/>
        </authorList>
    </citation>
    <scope>NUCLEOTIDE SEQUENCE [LARGE SCALE GENOMIC DNA]</scope>
    <source>
        <strain evidence="2">Foug A</strain>
    </source>
</reference>
<dbReference type="InParanoid" id="A0A0C2ZJ51"/>
<organism evidence="1 2">
    <name type="scientific">Scleroderma citrinum Foug A</name>
    <dbReference type="NCBI Taxonomy" id="1036808"/>
    <lineage>
        <taxon>Eukaryota</taxon>
        <taxon>Fungi</taxon>
        <taxon>Dikarya</taxon>
        <taxon>Basidiomycota</taxon>
        <taxon>Agaricomycotina</taxon>
        <taxon>Agaricomycetes</taxon>
        <taxon>Agaricomycetidae</taxon>
        <taxon>Boletales</taxon>
        <taxon>Sclerodermatineae</taxon>
        <taxon>Sclerodermataceae</taxon>
        <taxon>Scleroderma</taxon>
    </lineage>
</organism>
<dbReference type="AlphaFoldDB" id="A0A0C2ZJ51"/>
<dbReference type="EMBL" id="KN822199">
    <property type="protein sequence ID" value="KIM52802.1"/>
    <property type="molecule type" value="Genomic_DNA"/>
</dbReference>
<dbReference type="HOGENOM" id="CLU_1541004_0_0_1"/>
<name>A0A0C2ZJ51_9AGAM</name>
<evidence type="ECO:0000313" key="2">
    <source>
        <dbReference type="Proteomes" id="UP000053989"/>
    </source>
</evidence>
<sequence>MHMWHPQTRSMVVLSALGVQTPQWFEFEVVSSGIGTGYPLGAWFGLRNDVLDSETKRLNLTSTDQSLDSIVRIVTFLAISPALEPKTSWQSNFDLTLIYRLSIPTFKVLFLSLISTKIATQHVGTFTILSIDRHNVFLRGTNPGLELIPQCHCSISSLESESRSSQSQLKTRVI</sequence>
<protein>
    <submittedName>
        <fullName evidence="1">Uncharacterized protein</fullName>
    </submittedName>
</protein>
<gene>
    <name evidence="1" type="ORF">SCLCIDRAFT_486343</name>
</gene>
<keyword evidence="2" id="KW-1185">Reference proteome</keyword>